<dbReference type="RefSeq" id="WP_051910947.1">
    <property type="nucleotide sequence ID" value="NZ_CAMIFG010000041.1"/>
</dbReference>
<gene>
    <name evidence="1" type="ORF">CN97_09610</name>
</gene>
<comment type="caution">
    <text evidence="1">The sequence shown here is derived from an EMBL/GenBank/DDBJ whole genome shotgun (WGS) entry which is preliminary data.</text>
</comment>
<dbReference type="EMBL" id="JGYG01000002">
    <property type="protein sequence ID" value="KFI31278.1"/>
    <property type="molecule type" value="Genomic_DNA"/>
</dbReference>
<evidence type="ECO:0000313" key="2">
    <source>
        <dbReference type="Proteomes" id="UP000028826"/>
    </source>
</evidence>
<dbReference type="Proteomes" id="UP000028826">
    <property type="component" value="Unassembled WGS sequence"/>
</dbReference>
<dbReference type="STRING" id="195105.CN97_09610"/>
<dbReference type="AlphaFoldDB" id="A0A086YAH8"/>
<sequence>MHDARALLEKTREAIVIGQFDRLKNLIDATDDLLSQLPGATAEELAAIRSCAARNQGLIRAALAGLRPSASLDGSFSGYGTDGRRIAGSTGPAIERRA</sequence>
<name>A0A086YAH8_9RHOB</name>
<accession>A0A086YAH8</accession>
<evidence type="ECO:0000313" key="1">
    <source>
        <dbReference type="EMBL" id="KFI31278.1"/>
    </source>
</evidence>
<dbReference type="OrthoDB" id="7873051at2"/>
<proteinExistence type="predicted"/>
<reference evidence="1 2" key="1">
    <citation type="submission" date="2014-03" db="EMBL/GenBank/DDBJ databases">
        <title>Genome of Haematobacter massiliensis CCUG 47968.</title>
        <authorList>
            <person name="Wang D."/>
            <person name="Wang G."/>
        </authorList>
    </citation>
    <scope>NUCLEOTIDE SEQUENCE [LARGE SCALE GENOMIC DNA]</scope>
    <source>
        <strain evidence="1 2">CCUG 47968</strain>
    </source>
</reference>
<protein>
    <submittedName>
        <fullName evidence="1">Uncharacterized protein</fullName>
    </submittedName>
</protein>
<organism evidence="1 2">
    <name type="scientific">Haematobacter massiliensis</name>
    <dbReference type="NCBI Taxonomy" id="195105"/>
    <lineage>
        <taxon>Bacteria</taxon>
        <taxon>Pseudomonadati</taxon>
        <taxon>Pseudomonadota</taxon>
        <taxon>Alphaproteobacteria</taxon>
        <taxon>Rhodobacterales</taxon>
        <taxon>Paracoccaceae</taxon>
        <taxon>Haematobacter</taxon>
    </lineage>
</organism>
<keyword evidence="2" id="KW-1185">Reference proteome</keyword>